<proteinExistence type="predicted"/>
<organism evidence="2 3">
    <name type="scientific">Aminipila luticellarii</name>
    <dbReference type="NCBI Taxonomy" id="2507160"/>
    <lineage>
        <taxon>Bacteria</taxon>
        <taxon>Bacillati</taxon>
        <taxon>Bacillota</taxon>
        <taxon>Clostridia</taxon>
        <taxon>Peptostreptococcales</taxon>
        <taxon>Anaerovoracaceae</taxon>
        <taxon>Aminipila</taxon>
    </lineage>
</organism>
<dbReference type="PANTHER" id="PTHR46124">
    <property type="entry name" value="D-AMINOACYL-TRNA DEACYLASE"/>
    <property type="match status" value="1"/>
</dbReference>
<dbReference type="InterPro" id="IPR032466">
    <property type="entry name" value="Metal_Hydrolase"/>
</dbReference>
<reference evidence="2 3" key="1">
    <citation type="submission" date="2019-01" db="EMBL/GenBank/DDBJ databases">
        <title>Draft genomes of a novel of Aminipila strains.</title>
        <authorList>
            <person name="Ma S."/>
        </authorList>
    </citation>
    <scope>NUCLEOTIDE SEQUENCE [LARGE SCALE GENOMIC DNA]</scope>
    <source>
        <strain evidence="3">JN-39</strain>
    </source>
</reference>
<protein>
    <submittedName>
        <fullName evidence="2">Uncharacterized protein</fullName>
    </submittedName>
</protein>
<evidence type="ECO:0000256" key="1">
    <source>
        <dbReference type="PIRSR" id="PIRSR005902-1"/>
    </source>
</evidence>
<name>A0A410PTP4_9FIRM</name>
<sequence>MKVILDSHTHIDNKGSLGIGIDHESPLEFLDFKSLIEEKQLGVLANAACASEYEELSQIKGIFISFGIHPWNADEFCEENNQKGGSREQTIEQYIHTKVQELKDYYRKAHAIGEIGMDSVWCACDLTLQKLLFREQLSMAVELQKPIVLHTKGQEKEIADILKDYSLKKLVHWYSCEEHLKSFIDQDCYFTVGPDHGFNPAVKKLIHAVPLNRLLVETDGISAVEWATGRKVNASEIPTILKETIQAIAAVKGVSPETAEIRLEENFYRYLSV</sequence>
<feature type="binding site" evidence="1">
    <location>
        <position position="10"/>
    </location>
    <ligand>
        <name>a divalent metal cation</name>
        <dbReference type="ChEBI" id="CHEBI:60240"/>
        <label>1</label>
    </ligand>
</feature>
<dbReference type="EMBL" id="CP035281">
    <property type="protein sequence ID" value="QAT42270.1"/>
    <property type="molecule type" value="Genomic_DNA"/>
</dbReference>
<dbReference type="GO" id="GO:0046872">
    <property type="term" value="F:metal ion binding"/>
    <property type="evidence" value="ECO:0007669"/>
    <property type="project" value="UniProtKB-KW"/>
</dbReference>
<keyword evidence="3" id="KW-1185">Reference proteome</keyword>
<feature type="binding site" evidence="1">
    <location>
        <position position="8"/>
    </location>
    <ligand>
        <name>a divalent metal cation</name>
        <dbReference type="ChEBI" id="CHEBI:60240"/>
        <label>1</label>
    </ligand>
</feature>
<dbReference type="Pfam" id="PF01026">
    <property type="entry name" value="TatD_DNase"/>
    <property type="match status" value="1"/>
</dbReference>
<evidence type="ECO:0000313" key="3">
    <source>
        <dbReference type="Proteomes" id="UP000287601"/>
    </source>
</evidence>
<dbReference type="PIRSF" id="PIRSF005902">
    <property type="entry name" value="DNase_TatD"/>
    <property type="match status" value="1"/>
</dbReference>
<gene>
    <name evidence="2" type="ORF">EQM06_02940</name>
</gene>
<dbReference type="Proteomes" id="UP000287601">
    <property type="component" value="Chromosome"/>
</dbReference>
<feature type="binding site" evidence="1">
    <location>
        <position position="172"/>
    </location>
    <ligand>
        <name>a divalent metal cation</name>
        <dbReference type="ChEBI" id="CHEBI:60240"/>
        <label>2</label>
    </ligand>
</feature>
<dbReference type="AlphaFoldDB" id="A0A410PTP4"/>
<dbReference type="InterPro" id="IPR001130">
    <property type="entry name" value="TatD-like"/>
</dbReference>
<dbReference type="SUPFAM" id="SSF51556">
    <property type="entry name" value="Metallo-dependent hydrolases"/>
    <property type="match status" value="1"/>
</dbReference>
<feature type="binding site" evidence="1">
    <location>
        <position position="150"/>
    </location>
    <ligand>
        <name>a divalent metal cation</name>
        <dbReference type="ChEBI" id="CHEBI:60240"/>
        <label>2</label>
    </ligand>
</feature>
<dbReference type="PANTHER" id="PTHR46124:SF2">
    <property type="entry name" value="D-AMINOACYL-TRNA DEACYLASE"/>
    <property type="match status" value="1"/>
</dbReference>
<evidence type="ECO:0000313" key="2">
    <source>
        <dbReference type="EMBL" id="QAT42270.1"/>
    </source>
</evidence>
<dbReference type="GO" id="GO:0016788">
    <property type="term" value="F:hydrolase activity, acting on ester bonds"/>
    <property type="evidence" value="ECO:0007669"/>
    <property type="project" value="InterPro"/>
</dbReference>
<feature type="binding site" evidence="1">
    <location>
        <position position="219"/>
    </location>
    <ligand>
        <name>a divalent metal cation</name>
        <dbReference type="ChEBI" id="CHEBI:60240"/>
        <label>1</label>
    </ligand>
</feature>
<accession>A0A410PTP4</accession>
<keyword evidence="1" id="KW-0479">Metal-binding</keyword>
<dbReference type="OrthoDB" id="9810005at2"/>
<feature type="binding site" evidence="1">
    <location>
        <position position="114"/>
    </location>
    <ligand>
        <name>a divalent metal cation</name>
        <dbReference type="ChEBI" id="CHEBI:60240"/>
        <label>1</label>
    </ligand>
</feature>
<dbReference type="KEGG" id="amij:EQM06_02940"/>
<dbReference type="Gene3D" id="3.20.20.140">
    <property type="entry name" value="Metal-dependent hydrolases"/>
    <property type="match status" value="1"/>
</dbReference>